<accession>A0A822ZJV5</accession>
<gene>
    <name evidence="1" type="ORF">HUJ06_001945</name>
</gene>
<reference evidence="1 2" key="1">
    <citation type="journal article" date="2020" name="Mol. Biol. Evol.">
        <title>Distinct Expression and Methylation Patterns for Genes with Different Fates following a Single Whole-Genome Duplication in Flowering Plants.</title>
        <authorList>
            <person name="Shi T."/>
            <person name="Rahmani R.S."/>
            <person name="Gugger P.F."/>
            <person name="Wang M."/>
            <person name="Li H."/>
            <person name="Zhang Y."/>
            <person name="Li Z."/>
            <person name="Wang Q."/>
            <person name="Van de Peer Y."/>
            <person name="Marchal K."/>
            <person name="Chen J."/>
        </authorList>
    </citation>
    <scope>NUCLEOTIDE SEQUENCE [LARGE SCALE GENOMIC DNA]</scope>
    <source>
        <tissue evidence="1">Leaf</tissue>
    </source>
</reference>
<dbReference type="EMBL" id="DUZY01000006">
    <property type="protein sequence ID" value="DAD43715.1"/>
    <property type="molecule type" value="Genomic_DNA"/>
</dbReference>
<protein>
    <submittedName>
        <fullName evidence="1">Uncharacterized protein</fullName>
    </submittedName>
</protein>
<name>A0A822ZJV5_NELNU</name>
<evidence type="ECO:0000313" key="1">
    <source>
        <dbReference type="EMBL" id="DAD43715.1"/>
    </source>
</evidence>
<evidence type="ECO:0000313" key="2">
    <source>
        <dbReference type="Proteomes" id="UP000607653"/>
    </source>
</evidence>
<dbReference type="AlphaFoldDB" id="A0A822ZJV5"/>
<sequence length="113" mass="12840">MVDQSFWSTPHGWSSSVFKEINDAIGGFFEADPSNLSWNKLDSLWLMIWSSSIRHILKFLVLEVLFSCYLLRFAVEDFAFSTGKHCRVLDSSSNTLPSRHLATTKVKAQQGSH</sequence>
<dbReference type="Proteomes" id="UP000607653">
    <property type="component" value="Unassembled WGS sequence"/>
</dbReference>
<proteinExistence type="predicted"/>
<keyword evidence="2" id="KW-1185">Reference proteome</keyword>
<comment type="caution">
    <text evidence="1">The sequence shown here is derived from an EMBL/GenBank/DDBJ whole genome shotgun (WGS) entry which is preliminary data.</text>
</comment>
<organism evidence="1 2">
    <name type="scientific">Nelumbo nucifera</name>
    <name type="common">Sacred lotus</name>
    <dbReference type="NCBI Taxonomy" id="4432"/>
    <lineage>
        <taxon>Eukaryota</taxon>
        <taxon>Viridiplantae</taxon>
        <taxon>Streptophyta</taxon>
        <taxon>Embryophyta</taxon>
        <taxon>Tracheophyta</taxon>
        <taxon>Spermatophyta</taxon>
        <taxon>Magnoliopsida</taxon>
        <taxon>Proteales</taxon>
        <taxon>Nelumbonaceae</taxon>
        <taxon>Nelumbo</taxon>
    </lineage>
</organism>